<name>A0A085VF48_PSESX</name>
<feature type="transmembrane region" description="Helical" evidence="1">
    <location>
        <begin position="60"/>
        <end position="80"/>
    </location>
</feature>
<protein>
    <submittedName>
        <fullName evidence="2">Uncharacterized protein</fullName>
    </submittedName>
</protein>
<dbReference type="Proteomes" id="UP000028643">
    <property type="component" value="Unassembled WGS sequence"/>
</dbReference>
<dbReference type="AlphaFoldDB" id="A0A085VF48"/>
<evidence type="ECO:0000313" key="3">
    <source>
        <dbReference type="Proteomes" id="UP000028643"/>
    </source>
</evidence>
<evidence type="ECO:0000313" key="2">
    <source>
        <dbReference type="EMBL" id="KFE54061.1"/>
    </source>
</evidence>
<feature type="transmembrane region" description="Helical" evidence="1">
    <location>
        <begin position="86"/>
        <end position="103"/>
    </location>
</feature>
<gene>
    <name evidence="2" type="ORF">IV02_04760</name>
</gene>
<evidence type="ECO:0000256" key="1">
    <source>
        <dbReference type="SAM" id="Phobius"/>
    </source>
</evidence>
<organism evidence="2 3">
    <name type="scientific">Pseudomonas syringae</name>
    <dbReference type="NCBI Taxonomy" id="317"/>
    <lineage>
        <taxon>Bacteria</taxon>
        <taxon>Pseudomonadati</taxon>
        <taxon>Pseudomonadota</taxon>
        <taxon>Gammaproteobacteria</taxon>
        <taxon>Pseudomonadales</taxon>
        <taxon>Pseudomonadaceae</taxon>
        <taxon>Pseudomonas</taxon>
    </lineage>
</organism>
<sequence length="142" mass="15837">MKVTGTESGGKSSYQGDDGRFYDANHRGHESERLANAHIAFEIEQKESLGINTITGIDGIIILIFGLLIWGTGYIGFGVMTHGSPFSGIGLIILAALPVYPLYKFFFFTYFSTRKVVYLFAVAMCFLINWILTDVFNIHLLK</sequence>
<dbReference type="EMBL" id="JPQT01000063">
    <property type="protein sequence ID" value="KFE54061.1"/>
    <property type="molecule type" value="Genomic_DNA"/>
</dbReference>
<keyword evidence="1" id="KW-0472">Membrane</keyword>
<reference evidence="2 3" key="1">
    <citation type="submission" date="2014-07" db="EMBL/GenBank/DDBJ databases">
        <title>Draft Genome Sequences of Environmental Pseudomonas syringae strains.</title>
        <authorList>
            <person name="Baltrus D.A."/>
            <person name="Berge O."/>
            <person name="Morris C."/>
        </authorList>
    </citation>
    <scope>NUCLEOTIDE SEQUENCE [LARGE SCALE GENOMIC DNA]</scope>
    <source>
        <strain evidence="2 3">CEB003</strain>
    </source>
</reference>
<feature type="transmembrane region" description="Helical" evidence="1">
    <location>
        <begin position="115"/>
        <end position="132"/>
    </location>
</feature>
<dbReference type="PATRIC" id="fig|317.174.peg.970"/>
<keyword evidence="1" id="KW-0812">Transmembrane</keyword>
<proteinExistence type="predicted"/>
<accession>A0A085VF48</accession>
<comment type="caution">
    <text evidence="2">The sequence shown here is derived from an EMBL/GenBank/DDBJ whole genome shotgun (WGS) entry which is preliminary data.</text>
</comment>
<keyword evidence="1" id="KW-1133">Transmembrane helix</keyword>
<dbReference type="RefSeq" id="WP_047572569.1">
    <property type="nucleotide sequence ID" value="NZ_JPQT01000063.1"/>
</dbReference>